<dbReference type="Pfam" id="PF02594">
    <property type="entry name" value="DUF167"/>
    <property type="match status" value="1"/>
</dbReference>
<dbReference type="EMBL" id="RIZI01000110">
    <property type="protein sequence ID" value="RNF69426.1"/>
    <property type="molecule type" value="Genomic_DNA"/>
</dbReference>
<comment type="caution">
    <text evidence="3">The sequence shown here is derived from an EMBL/GenBank/DDBJ whole genome shotgun (WGS) entry which is preliminary data.</text>
</comment>
<dbReference type="PANTHER" id="PTHR13420">
    <property type="entry name" value="UPF0235 PROTEIN C15ORF40"/>
    <property type="match status" value="1"/>
</dbReference>
<dbReference type="InterPro" id="IPR036591">
    <property type="entry name" value="YggU-like_sf"/>
</dbReference>
<comment type="similarity">
    <text evidence="1 2">Belongs to the UPF0235 family.</text>
</comment>
<evidence type="ECO:0000313" key="3">
    <source>
        <dbReference type="EMBL" id="RNF69426.1"/>
    </source>
</evidence>
<evidence type="ECO:0000256" key="2">
    <source>
        <dbReference type="HAMAP-Rule" id="MF_00634"/>
    </source>
</evidence>
<evidence type="ECO:0000256" key="1">
    <source>
        <dbReference type="ARBA" id="ARBA00010364"/>
    </source>
</evidence>
<dbReference type="GO" id="GO:0005737">
    <property type="term" value="C:cytoplasm"/>
    <property type="evidence" value="ECO:0007669"/>
    <property type="project" value="TreeGrafter"/>
</dbReference>
<dbReference type="Gene3D" id="3.30.1200.10">
    <property type="entry name" value="YggU-like"/>
    <property type="match status" value="1"/>
</dbReference>
<accession>A0A3M8RMS3</accession>
<reference evidence="3" key="1">
    <citation type="submission" date="2018-10" db="EMBL/GenBank/DDBJ databases">
        <title>Acidithiobacillus sulfuriphilus sp. nov.: an extremely acidophilic sulfur-oxidizing chemolithotroph isolated from a neutral pH environment.</title>
        <authorList>
            <person name="Falagan C."/>
            <person name="Moya-Beltran A."/>
            <person name="Quatrini R."/>
            <person name="Johnson D.B."/>
        </authorList>
    </citation>
    <scope>NUCLEOTIDE SEQUENCE [LARGE SCALE GENOMIC DNA]</scope>
    <source>
        <strain evidence="3">CJ-2</strain>
    </source>
</reference>
<dbReference type="SMART" id="SM01152">
    <property type="entry name" value="DUF167"/>
    <property type="match status" value="1"/>
</dbReference>
<dbReference type="AlphaFoldDB" id="A0A3M8RMS3"/>
<sequence>MNMGCLESRGEDLLLHIHVQPGAKSSAVVGRHGNAVKIRLRARPVEGAANAALCAFLCDRLGLSRRQVELLRGDSARDKVIAIHAPGSAARALLQEWTQDSSPATETP</sequence>
<dbReference type="PANTHER" id="PTHR13420:SF7">
    <property type="entry name" value="UPF0235 PROTEIN C15ORF40"/>
    <property type="match status" value="1"/>
</dbReference>
<dbReference type="NCBIfam" id="TIGR00251">
    <property type="entry name" value="DUF167 family protein"/>
    <property type="match status" value="1"/>
</dbReference>
<dbReference type="OrthoDB" id="5295370at2"/>
<name>A0A3M8RMS3_9PROT</name>
<gene>
    <name evidence="3" type="ORF">EC580_02265</name>
</gene>
<protein>
    <recommendedName>
        <fullName evidence="2">UPF0235 protein EC580_02265</fullName>
    </recommendedName>
</protein>
<dbReference type="InterPro" id="IPR003746">
    <property type="entry name" value="DUF167"/>
</dbReference>
<dbReference type="SUPFAM" id="SSF69786">
    <property type="entry name" value="YggU-like"/>
    <property type="match status" value="1"/>
</dbReference>
<dbReference type="HAMAP" id="MF_00634">
    <property type="entry name" value="UPF0235"/>
    <property type="match status" value="1"/>
</dbReference>
<organism evidence="3">
    <name type="scientific">Acidithiobacillus sulfuriphilus</name>
    <dbReference type="NCBI Taxonomy" id="1867749"/>
    <lineage>
        <taxon>Bacteria</taxon>
        <taxon>Pseudomonadati</taxon>
        <taxon>Pseudomonadota</taxon>
        <taxon>Acidithiobacillia</taxon>
        <taxon>Acidithiobacillales</taxon>
        <taxon>Acidithiobacillaceae</taxon>
        <taxon>Acidithiobacillus</taxon>
    </lineage>
</organism>
<proteinExistence type="inferred from homology"/>